<dbReference type="EMBL" id="JACOPR010000003">
    <property type="protein sequence ID" value="MBC5730256.1"/>
    <property type="molecule type" value="Genomic_DNA"/>
</dbReference>
<dbReference type="Proteomes" id="UP000660021">
    <property type="component" value="Unassembled WGS sequence"/>
</dbReference>
<evidence type="ECO:0000256" key="1">
    <source>
        <dbReference type="SAM" id="Phobius"/>
    </source>
</evidence>
<reference evidence="2 3" key="1">
    <citation type="submission" date="2020-08" db="EMBL/GenBank/DDBJ databases">
        <title>Genome public.</title>
        <authorList>
            <person name="Liu C."/>
            <person name="Sun Q."/>
        </authorList>
    </citation>
    <scope>NUCLEOTIDE SEQUENCE [LARGE SCALE GENOMIC DNA]</scope>
    <source>
        <strain evidence="2 3">New-38</strain>
    </source>
</reference>
<evidence type="ECO:0000313" key="2">
    <source>
        <dbReference type="EMBL" id="MBC5730256.1"/>
    </source>
</evidence>
<evidence type="ECO:0000313" key="3">
    <source>
        <dbReference type="Proteomes" id="UP000660021"/>
    </source>
</evidence>
<organism evidence="2 3">
    <name type="scientific">Pseudoflavonifractor hominis</name>
    <dbReference type="NCBI Taxonomy" id="2763059"/>
    <lineage>
        <taxon>Bacteria</taxon>
        <taxon>Bacillati</taxon>
        <taxon>Bacillota</taxon>
        <taxon>Clostridia</taxon>
        <taxon>Eubacteriales</taxon>
        <taxon>Oscillospiraceae</taxon>
        <taxon>Pseudoflavonifractor</taxon>
    </lineage>
</organism>
<proteinExistence type="predicted"/>
<name>A0ABR7HS61_9FIRM</name>
<feature type="transmembrane region" description="Helical" evidence="1">
    <location>
        <begin position="7"/>
        <end position="29"/>
    </location>
</feature>
<gene>
    <name evidence="2" type="ORF">H8S34_05320</name>
</gene>
<keyword evidence="1" id="KW-1133">Transmembrane helix</keyword>
<feature type="transmembrane region" description="Helical" evidence="1">
    <location>
        <begin position="61"/>
        <end position="78"/>
    </location>
</feature>
<keyword evidence="3" id="KW-1185">Reference proteome</keyword>
<dbReference type="RefSeq" id="WP_101691279.1">
    <property type="nucleotide sequence ID" value="NZ_JACOPR010000003.1"/>
</dbReference>
<keyword evidence="1" id="KW-0812">Transmembrane</keyword>
<comment type="caution">
    <text evidence="2">The sequence shown here is derived from an EMBL/GenBank/DDBJ whole genome shotgun (WGS) entry which is preliminary data.</text>
</comment>
<keyword evidence="1" id="KW-0472">Membrane</keyword>
<protein>
    <recommendedName>
        <fullName evidence="4">AraC family transcriptional regulator</fullName>
    </recommendedName>
</protein>
<evidence type="ECO:0008006" key="4">
    <source>
        <dbReference type="Google" id="ProtNLM"/>
    </source>
</evidence>
<accession>A0ABR7HS61</accession>
<sequence length="98" mass="10662">MSKRTRLSAACGAVLLIFALIFSVFFVAVEANHDCSGEHCTVCHQVQICQTLLEQLSTVRATLAGTTVLCFFAVLLVLRTQRAIIASSPVLLRVKLLN</sequence>